<keyword evidence="3" id="KW-1185">Reference proteome</keyword>
<dbReference type="RefSeq" id="XP_041287238.1">
    <property type="nucleotide sequence ID" value="XM_041434269.1"/>
</dbReference>
<feature type="region of interest" description="Disordered" evidence="1">
    <location>
        <begin position="116"/>
        <end position="136"/>
    </location>
</feature>
<organism evidence="2 3">
    <name type="scientific">Suillus discolor</name>
    <dbReference type="NCBI Taxonomy" id="1912936"/>
    <lineage>
        <taxon>Eukaryota</taxon>
        <taxon>Fungi</taxon>
        <taxon>Dikarya</taxon>
        <taxon>Basidiomycota</taxon>
        <taxon>Agaricomycotina</taxon>
        <taxon>Agaricomycetes</taxon>
        <taxon>Agaricomycetidae</taxon>
        <taxon>Boletales</taxon>
        <taxon>Suillineae</taxon>
        <taxon>Suillaceae</taxon>
        <taxon>Suillus</taxon>
    </lineage>
</organism>
<dbReference type="AlphaFoldDB" id="A0A9P7EWV1"/>
<comment type="caution">
    <text evidence="2">The sequence shown here is derived from an EMBL/GenBank/DDBJ whole genome shotgun (WGS) entry which is preliminary data.</text>
</comment>
<sequence length="335" mass="37579">MPNLATAVEAYLESALVLLDTTDEVILQRLNSSNLAKEINNSPLQCHQKATTMKSYEHVTIGLLAMLLRTNRGDKYEIPISLSLAEDLAELELALIQGSDTTSEDTLHSHIGMDDKIDQDSKQHDSLSNKAFHDTPHSGDKIIPHSIDGVMADIMIQDLTLTRPFTKVATHICYPDKPSIKELYQTQIFMNNHKLFTTDQLSATMARESIDKLSFHLGINSWCYISTAFKCKLGRFAEELLEEDDEDTVEALQAGHSRMMENRIYSLSPDTLAGGGEDLLPQFLQANTNWQLLICKLEERLIAGMEERLETKMVDMITPVLEGIVKEAVRMATLQ</sequence>
<gene>
    <name evidence="2" type="ORF">F5147DRAFT_657420</name>
</gene>
<protein>
    <submittedName>
        <fullName evidence="2">Uncharacterized protein</fullName>
    </submittedName>
</protein>
<evidence type="ECO:0000313" key="3">
    <source>
        <dbReference type="Proteomes" id="UP000823399"/>
    </source>
</evidence>
<accession>A0A9P7EWV1</accession>
<evidence type="ECO:0000313" key="2">
    <source>
        <dbReference type="EMBL" id="KAG2093525.1"/>
    </source>
</evidence>
<dbReference type="OrthoDB" id="2747940at2759"/>
<name>A0A9P7EWV1_9AGAM</name>
<dbReference type="Proteomes" id="UP000823399">
    <property type="component" value="Unassembled WGS sequence"/>
</dbReference>
<reference evidence="2" key="1">
    <citation type="journal article" date="2020" name="New Phytol.">
        <title>Comparative genomics reveals dynamic genome evolution in host specialist ectomycorrhizal fungi.</title>
        <authorList>
            <person name="Lofgren L.A."/>
            <person name="Nguyen N.H."/>
            <person name="Vilgalys R."/>
            <person name="Ruytinx J."/>
            <person name="Liao H.L."/>
            <person name="Branco S."/>
            <person name="Kuo A."/>
            <person name="LaButti K."/>
            <person name="Lipzen A."/>
            <person name="Andreopoulos W."/>
            <person name="Pangilinan J."/>
            <person name="Riley R."/>
            <person name="Hundley H."/>
            <person name="Na H."/>
            <person name="Barry K."/>
            <person name="Grigoriev I.V."/>
            <person name="Stajich J.E."/>
            <person name="Kennedy P.G."/>
        </authorList>
    </citation>
    <scope>NUCLEOTIDE SEQUENCE</scope>
    <source>
        <strain evidence="2">FC423</strain>
    </source>
</reference>
<evidence type="ECO:0000256" key="1">
    <source>
        <dbReference type="SAM" id="MobiDB-lite"/>
    </source>
</evidence>
<proteinExistence type="predicted"/>
<dbReference type="GeneID" id="64696528"/>
<dbReference type="EMBL" id="JABBWM010000084">
    <property type="protein sequence ID" value="KAG2093525.1"/>
    <property type="molecule type" value="Genomic_DNA"/>
</dbReference>